<evidence type="ECO:0000259" key="3">
    <source>
        <dbReference type="SMART" id="SM00470"/>
    </source>
</evidence>
<protein>
    <submittedName>
        <fullName evidence="4">ParB/RepB/Spo0J family partition protein</fullName>
    </submittedName>
</protein>
<dbReference type="NCBIfam" id="TIGR00180">
    <property type="entry name" value="parB_part"/>
    <property type="match status" value="1"/>
</dbReference>
<dbReference type="SUPFAM" id="SSF110849">
    <property type="entry name" value="ParB/Sulfiredoxin"/>
    <property type="match status" value="1"/>
</dbReference>
<dbReference type="SUPFAM" id="SSF109709">
    <property type="entry name" value="KorB DNA-binding domain-like"/>
    <property type="match status" value="1"/>
</dbReference>
<dbReference type="Gene3D" id="2.30.30.150">
    <property type="entry name" value="KorB, C-terminal domain"/>
    <property type="match status" value="1"/>
</dbReference>
<accession>A0ABS7DGQ7</accession>
<dbReference type="InterPro" id="IPR050336">
    <property type="entry name" value="Chromosome_partition/occlusion"/>
</dbReference>
<keyword evidence="5" id="KW-1185">Reference proteome</keyword>
<dbReference type="InterPro" id="IPR004437">
    <property type="entry name" value="ParB/RepB/Spo0J"/>
</dbReference>
<evidence type="ECO:0000313" key="4">
    <source>
        <dbReference type="EMBL" id="MBW7570291.1"/>
    </source>
</evidence>
<dbReference type="Gene3D" id="3.90.1530.30">
    <property type="match status" value="1"/>
</dbReference>
<dbReference type="InterPro" id="IPR037048">
    <property type="entry name" value="KorB_C_sf"/>
</dbReference>
<dbReference type="Pfam" id="PF08535">
    <property type="entry name" value="KorB"/>
    <property type="match status" value="1"/>
</dbReference>
<dbReference type="EMBL" id="JAGFNY010000013">
    <property type="protein sequence ID" value="MBW7570291.1"/>
    <property type="molecule type" value="Genomic_DNA"/>
</dbReference>
<feature type="domain" description="ParB-like N-terminal" evidence="3">
    <location>
        <begin position="35"/>
        <end position="127"/>
    </location>
</feature>
<proteinExistence type="inferred from homology"/>
<dbReference type="PANTHER" id="PTHR33375">
    <property type="entry name" value="CHROMOSOME-PARTITIONING PROTEIN PARB-RELATED"/>
    <property type="match status" value="1"/>
</dbReference>
<feature type="region of interest" description="Disordered" evidence="2">
    <location>
        <begin position="249"/>
        <end position="344"/>
    </location>
</feature>
<dbReference type="InterPro" id="IPR013741">
    <property type="entry name" value="KorB_domain"/>
</dbReference>
<gene>
    <name evidence="4" type="ORF">J5V48_05210</name>
</gene>
<feature type="compositionally biased region" description="Acidic residues" evidence="2">
    <location>
        <begin position="278"/>
        <end position="302"/>
    </location>
</feature>
<dbReference type="SMART" id="SM00470">
    <property type="entry name" value="ParB"/>
    <property type="match status" value="1"/>
</dbReference>
<dbReference type="Gene3D" id="1.10.10.730">
    <property type="entry name" value="KorB DNA-binding domain"/>
    <property type="match status" value="1"/>
</dbReference>
<dbReference type="CDD" id="cd16393">
    <property type="entry name" value="SPO0J_N"/>
    <property type="match status" value="1"/>
</dbReference>
<dbReference type="RefSeq" id="WP_219937512.1">
    <property type="nucleotide sequence ID" value="NZ_JAGFNY010000013.1"/>
</dbReference>
<reference evidence="4 5" key="1">
    <citation type="submission" date="2021-03" db="EMBL/GenBank/DDBJ databases">
        <title>Succinivibrio sp. nov. isolated from feces of cow.</title>
        <authorList>
            <person name="Choi J.-Y."/>
        </authorList>
    </citation>
    <scope>NUCLEOTIDE SEQUENCE [LARGE SCALE GENOMIC DNA]</scope>
    <source>
        <strain evidence="4 5">AGMB01872</strain>
    </source>
</reference>
<evidence type="ECO:0000256" key="1">
    <source>
        <dbReference type="ARBA" id="ARBA00006295"/>
    </source>
</evidence>
<dbReference type="InterPro" id="IPR036086">
    <property type="entry name" value="ParB/Sulfiredoxin_sf"/>
</dbReference>
<comment type="caution">
    <text evidence="4">The sequence shown here is derived from an EMBL/GenBank/DDBJ whole genome shotgun (WGS) entry which is preliminary data.</text>
</comment>
<dbReference type="Proteomes" id="UP000731465">
    <property type="component" value="Unassembled WGS sequence"/>
</dbReference>
<feature type="compositionally biased region" description="Acidic residues" evidence="2">
    <location>
        <begin position="328"/>
        <end position="339"/>
    </location>
</feature>
<evidence type="ECO:0000313" key="5">
    <source>
        <dbReference type="Proteomes" id="UP000731465"/>
    </source>
</evidence>
<dbReference type="PANTHER" id="PTHR33375:SF1">
    <property type="entry name" value="CHROMOSOME-PARTITIONING PROTEIN PARB-RELATED"/>
    <property type="match status" value="1"/>
</dbReference>
<comment type="similarity">
    <text evidence="1">Belongs to the ParB family.</text>
</comment>
<dbReference type="InterPro" id="IPR003115">
    <property type="entry name" value="ParB_N"/>
</dbReference>
<name>A0ABS7DGQ7_9GAMM</name>
<sequence length="399" mass="44595">MGMTPEFLANLKKATENFKGKGDYAKLISKAGEFYDFDIDIVSPDPNQPRKNFDEAALQELADDLKKNGLIQPIVVREDPDNVGKFIVVAGERRLKAAKLAGFKKIRSILSTYDNSQLGYVQIAENAKRDNLKFYEMAEFIVSRSDAGEKQADIAEKLGLSKTKLSEFMIWKDAPELLKDAKEKFNAIRAFYDAVKLYEEHPDEISDFIEKNENISKSDISNFRKKLTEQNTAVESSDSEAQNVAQLFEISSDDKDSTSLENDSTEDSFEEPANASDYESDDTEEESSEATTDDFSSDDSAESAEISNSAPTFQDEAFSGVDTSINESESESLADTDFDSETKSKKLKHPVFVGTVDGREAEIVMEMPTTDGMVKVKYEDGSLDEVLCENFILNRIYES</sequence>
<evidence type="ECO:0000256" key="2">
    <source>
        <dbReference type="SAM" id="MobiDB-lite"/>
    </source>
</evidence>
<dbReference type="InterPro" id="IPR042075">
    <property type="entry name" value="KorB_DNA-db"/>
</dbReference>
<dbReference type="Pfam" id="PF02195">
    <property type="entry name" value="ParB_N"/>
    <property type="match status" value="1"/>
</dbReference>
<organism evidence="4 5">
    <name type="scientific">Succinivibrio faecicola</name>
    <dbReference type="NCBI Taxonomy" id="2820300"/>
    <lineage>
        <taxon>Bacteria</taxon>
        <taxon>Pseudomonadati</taxon>
        <taxon>Pseudomonadota</taxon>
        <taxon>Gammaproteobacteria</taxon>
        <taxon>Aeromonadales</taxon>
        <taxon>Succinivibrionaceae</taxon>
        <taxon>Succinivibrio</taxon>
    </lineage>
</organism>